<feature type="non-terminal residue" evidence="1">
    <location>
        <position position="1"/>
    </location>
</feature>
<proteinExistence type="predicted"/>
<evidence type="ECO:0000313" key="1">
    <source>
        <dbReference type="EMBL" id="KAL3756150.1"/>
    </source>
</evidence>
<accession>A0ABD3M6G2</accession>
<protein>
    <submittedName>
        <fullName evidence="1">Uncharacterized protein</fullName>
    </submittedName>
</protein>
<evidence type="ECO:0000313" key="2">
    <source>
        <dbReference type="Proteomes" id="UP001530293"/>
    </source>
</evidence>
<reference evidence="1 2" key="1">
    <citation type="submission" date="2024-10" db="EMBL/GenBank/DDBJ databases">
        <title>Updated reference genomes for cyclostephanoid diatoms.</title>
        <authorList>
            <person name="Roberts W.R."/>
            <person name="Alverson A.J."/>
        </authorList>
    </citation>
    <scope>NUCLEOTIDE SEQUENCE [LARGE SCALE GENOMIC DNA]</scope>
    <source>
        <strain evidence="1 2">AJA232-27</strain>
    </source>
</reference>
<dbReference type="Proteomes" id="UP001530293">
    <property type="component" value="Unassembled WGS sequence"/>
</dbReference>
<comment type="caution">
    <text evidence="1">The sequence shown here is derived from an EMBL/GenBank/DDBJ whole genome shotgun (WGS) entry which is preliminary data.</text>
</comment>
<dbReference type="EMBL" id="JALLBG020000313">
    <property type="protein sequence ID" value="KAL3756150.1"/>
    <property type="molecule type" value="Genomic_DNA"/>
</dbReference>
<gene>
    <name evidence="1" type="ORF">ACHAWU_005654</name>
</gene>
<name>A0ABD3M6G2_9STRA</name>
<dbReference type="AlphaFoldDB" id="A0ABD3M6G2"/>
<organism evidence="1 2">
    <name type="scientific">Discostella pseudostelligera</name>
    <dbReference type="NCBI Taxonomy" id="259834"/>
    <lineage>
        <taxon>Eukaryota</taxon>
        <taxon>Sar</taxon>
        <taxon>Stramenopiles</taxon>
        <taxon>Ochrophyta</taxon>
        <taxon>Bacillariophyta</taxon>
        <taxon>Coscinodiscophyceae</taxon>
        <taxon>Thalassiosirophycidae</taxon>
        <taxon>Stephanodiscales</taxon>
        <taxon>Stephanodiscaceae</taxon>
        <taxon>Discostella</taxon>
    </lineage>
</organism>
<keyword evidence="2" id="KW-1185">Reference proteome</keyword>
<sequence>RGCGLVKDGGGCRFHRLVGGSGKLEDVVHHGLVVSGGGLVGSVVRLLGVGRRLGVGKGWLLVVWLGLGDGWLVGSMPEGGGGLGGGGEGVVGGEGVSEVLVNGEGLGCGRRWEGKRGGDCIKGLGGIGGGGKIEGRGMGR</sequence>